<dbReference type="EMBL" id="BSYO01000002">
    <property type="protein sequence ID" value="GMH01331.1"/>
    <property type="molecule type" value="Genomic_DNA"/>
</dbReference>
<protein>
    <submittedName>
        <fullName evidence="2">Uncharacterized protein</fullName>
    </submittedName>
</protein>
<evidence type="ECO:0000313" key="2">
    <source>
        <dbReference type="EMBL" id="GMH01331.1"/>
    </source>
</evidence>
<organism evidence="2 3">
    <name type="scientific">Nepenthes gracilis</name>
    <name type="common">Slender pitcher plant</name>
    <dbReference type="NCBI Taxonomy" id="150966"/>
    <lineage>
        <taxon>Eukaryota</taxon>
        <taxon>Viridiplantae</taxon>
        <taxon>Streptophyta</taxon>
        <taxon>Embryophyta</taxon>
        <taxon>Tracheophyta</taxon>
        <taxon>Spermatophyta</taxon>
        <taxon>Magnoliopsida</taxon>
        <taxon>eudicotyledons</taxon>
        <taxon>Gunneridae</taxon>
        <taxon>Pentapetalae</taxon>
        <taxon>Caryophyllales</taxon>
        <taxon>Nepenthaceae</taxon>
        <taxon>Nepenthes</taxon>
    </lineage>
</organism>
<name>A0AAD3RZ02_NEPGR</name>
<keyword evidence="1" id="KW-0175">Coiled coil</keyword>
<gene>
    <name evidence="2" type="ORF">Nepgr_003170</name>
</gene>
<evidence type="ECO:0000256" key="1">
    <source>
        <dbReference type="SAM" id="Coils"/>
    </source>
</evidence>
<evidence type="ECO:0000313" key="3">
    <source>
        <dbReference type="Proteomes" id="UP001279734"/>
    </source>
</evidence>
<proteinExistence type="predicted"/>
<feature type="coiled-coil region" evidence="1">
    <location>
        <begin position="56"/>
        <end position="93"/>
    </location>
</feature>
<comment type="caution">
    <text evidence="2">The sequence shown here is derived from an EMBL/GenBank/DDBJ whole genome shotgun (WGS) entry which is preliminary data.</text>
</comment>
<accession>A0AAD3RZ02</accession>
<sequence length="237" mass="26667">MINDLRQSLQLNKSLAYVLTRARSASSLNEPPDISTAFDGDQVDTEMVALESGGCLREVEEELQRKIENEAVAKKLEETLECQRRIEDEAKKKHLADQCSRNAQAALDDVADGWVDFSLHPGGLVECRPANNLDDMQRNTIGVDTVQLPNGGVPNGSVLPSDQWTGRKGKRRSAAKIQEGRYHAMPFFILISWHVQLSLRQLAFQFVLVICVWYSDHARGELNFYDAREEEGVQILQ</sequence>
<reference evidence="2" key="1">
    <citation type="submission" date="2023-05" db="EMBL/GenBank/DDBJ databases">
        <title>Nepenthes gracilis genome sequencing.</title>
        <authorList>
            <person name="Fukushima K."/>
        </authorList>
    </citation>
    <scope>NUCLEOTIDE SEQUENCE</scope>
    <source>
        <strain evidence="2">SING2019-196</strain>
    </source>
</reference>
<dbReference type="Proteomes" id="UP001279734">
    <property type="component" value="Unassembled WGS sequence"/>
</dbReference>
<dbReference type="AlphaFoldDB" id="A0AAD3RZ02"/>
<keyword evidence="3" id="KW-1185">Reference proteome</keyword>